<accession>A0ABY8RG11</accession>
<dbReference type="PROSITE" id="PS50977">
    <property type="entry name" value="HTH_TETR_2"/>
    <property type="match status" value="1"/>
</dbReference>
<proteinExistence type="predicted"/>
<dbReference type="Gene3D" id="1.10.10.60">
    <property type="entry name" value="Homeodomain-like"/>
    <property type="match status" value="1"/>
</dbReference>
<reference evidence="4 5" key="1">
    <citation type="submission" date="2023-05" db="EMBL/GenBank/DDBJ databases">
        <title>Genomic insight into Chryseobacterium sp. wdc7 isolated forest soil (Gotjawal).</title>
        <authorList>
            <person name="Park S.-J."/>
        </authorList>
    </citation>
    <scope>NUCLEOTIDE SEQUENCE [LARGE SCALE GENOMIC DNA]</scope>
    <source>
        <strain evidence="5">wdc7</strain>
    </source>
</reference>
<dbReference type="InterPro" id="IPR009057">
    <property type="entry name" value="Homeodomain-like_sf"/>
</dbReference>
<organism evidence="4 5">
    <name type="scientific">Chryseobacterium gotjawalense</name>
    <dbReference type="NCBI Taxonomy" id="3042315"/>
    <lineage>
        <taxon>Bacteria</taxon>
        <taxon>Pseudomonadati</taxon>
        <taxon>Bacteroidota</taxon>
        <taxon>Flavobacteriia</taxon>
        <taxon>Flavobacteriales</taxon>
        <taxon>Weeksellaceae</taxon>
        <taxon>Chryseobacterium group</taxon>
        <taxon>Chryseobacterium</taxon>
    </lineage>
</organism>
<feature type="domain" description="HTH tetR-type" evidence="3">
    <location>
        <begin position="1"/>
        <end position="61"/>
    </location>
</feature>
<evidence type="ECO:0000313" key="5">
    <source>
        <dbReference type="Proteomes" id="UP001241656"/>
    </source>
</evidence>
<dbReference type="Gene3D" id="1.10.357.10">
    <property type="entry name" value="Tetracycline Repressor, domain 2"/>
    <property type="match status" value="1"/>
</dbReference>
<keyword evidence="1 2" id="KW-0238">DNA-binding</keyword>
<evidence type="ECO:0000313" key="4">
    <source>
        <dbReference type="EMBL" id="WHF52167.1"/>
    </source>
</evidence>
<keyword evidence="5" id="KW-1185">Reference proteome</keyword>
<dbReference type="Proteomes" id="UP001241656">
    <property type="component" value="Chromosome"/>
</dbReference>
<gene>
    <name evidence="4" type="ORF">QGN23_02560</name>
</gene>
<evidence type="ECO:0000256" key="2">
    <source>
        <dbReference type="PROSITE-ProRule" id="PRU00335"/>
    </source>
</evidence>
<name>A0ABY8RG11_9FLAO</name>
<sequence length="199" mass="23519">MEEDTIFLTKVSQLFLENGAKTLTMDDIAKAFGISKKTLYVKYKNKEELIEEVLHFKLEEIITRLKYLDQTIENAIERMFCRDEEMDNVADANNTILIKQLIKYYPAIFNKHMIEFSDKFAEVLVHNIEKGREQGLYRTNFDAEVYSKLFFQLLMSMQNPLYVDPATINKAHYKHEIMSMYMNAITNEKGKEILNKIKY</sequence>
<dbReference type="InterPro" id="IPR036271">
    <property type="entry name" value="Tet_transcr_reg_TetR-rel_C_sf"/>
</dbReference>
<dbReference type="PRINTS" id="PR00455">
    <property type="entry name" value="HTHTETR"/>
</dbReference>
<dbReference type="Pfam" id="PF00440">
    <property type="entry name" value="TetR_N"/>
    <property type="match status" value="1"/>
</dbReference>
<evidence type="ECO:0000259" key="3">
    <source>
        <dbReference type="PROSITE" id="PS50977"/>
    </source>
</evidence>
<dbReference type="SUPFAM" id="SSF48498">
    <property type="entry name" value="Tetracyclin repressor-like, C-terminal domain"/>
    <property type="match status" value="1"/>
</dbReference>
<dbReference type="RefSeq" id="WP_282905471.1">
    <property type="nucleotide sequence ID" value="NZ_CP124855.1"/>
</dbReference>
<dbReference type="SUPFAM" id="SSF46689">
    <property type="entry name" value="Homeodomain-like"/>
    <property type="match status" value="1"/>
</dbReference>
<evidence type="ECO:0000256" key="1">
    <source>
        <dbReference type="ARBA" id="ARBA00023125"/>
    </source>
</evidence>
<dbReference type="EMBL" id="CP124855">
    <property type="protein sequence ID" value="WHF52167.1"/>
    <property type="molecule type" value="Genomic_DNA"/>
</dbReference>
<protein>
    <submittedName>
        <fullName evidence="4">TetR/AcrR family transcriptional regulator</fullName>
    </submittedName>
</protein>
<feature type="DNA-binding region" description="H-T-H motif" evidence="2">
    <location>
        <begin position="24"/>
        <end position="43"/>
    </location>
</feature>
<dbReference type="InterPro" id="IPR001647">
    <property type="entry name" value="HTH_TetR"/>
</dbReference>